<dbReference type="Proteomes" id="UP000189299">
    <property type="component" value="Unassembled WGS sequence"/>
</dbReference>
<dbReference type="InterPro" id="IPR039448">
    <property type="entry name" value="Beta_helix"/>
</dbReference>
<gene>
    <name evidence="2" type="ORF">BTN92_08240</name>
</gene>
<name>A0A1V2UI77_ENTMU</name>
<dbReference type="AlphaFoldDB" id="A0A1V2UI77"/>
<dbReference type="Gene3D" id="2.160.20.10">
    <property type="entry name" value="Single-stranded right-handed beta-helix, Pectin lyase-like"/>
    <property type="match status" value="2"/>
</dbReference>
<dbReference type="RefSeq" id="WP_062804770.1">
    <property type="nucleotide sequence ID" value="NZ_CABMMO010000007.1"/>
</dbReference>
<dbReference type="Pfam" id="PF13229">
    <property type="entry name" value="Beta_helix"/>
    <property type="match status" value="1"/>
</dbReference>
<accession>A0A1V2UI77</accession>
<dbReference type="SUPFAM" id="SSF51126">
    <property type="entry name" value="Pectin lyase-like"/>
    <property type="match status" value="2"/>
</dbReference>
<dbReference type="InterPro" id="IPR011050">
    <property type="entry name" value="Pectin_lyase_fold/virulence"/>
</dbReference>
<reference evidence="2 3" key="1">
    <citation type="submission" date="2016-12" db="EMBL/GenBank/DDBJ databases">
        <authorList>
            <person name="Song W.-J."/>
            <person name="Kurnit D.M."/>
        </authorList>
    </citation>
    <scope>NUCLEOTIDE SEQUENCE [LARGE SCALE GENOMIC DNA]</scope>
    <source>
        <strain evidence="2 3">CGB1038-1_S1</strain>
    </source>
</reference>
<comment type="caution">
    <text evidence="2">The sequence shown here is derived from an EMBL/GenBank/DDBJ whole genome shotgun (WGS) entry which is preliminary data.</text>
</comment>
<organism evidence="2 3">
    <name type="scientific">Enterococcus mundtii</name>
    <dbReference type="NCBI Taxonomy" id="53346"/>
    <lineage>
        <taxon>Bacteria</taxon>
        <taxon>Bacillati</taxon>
        <taxon>Bacillota</taxon>
        <taxon>Bacilli</taxon>
        <taxon>Lactobacillales</taxon>
        <taxon>Enterococcaceae</taxon>
        <taxon>Enterococcus</taxon>
    </lineage>
</organism>
<dbReference type="InterPro" id="IPR012334">
    <property type="entry name" value="Pectin_lyas_fold"/>
</dbReference>
<evidence type="ECO:0000259" key="1">
    <source>
        <dbReference type="Pfam" id="PF13229"/>
    </source>
</evidence>
<sequence length="567" mass="61606">MSSNINKANEIIYLSPSEMKITDLNTRIPSADTENLQNLLNDLGMQGGGTLRLGAGTFIINQTLFVPSNVTIEGVGDRTILDGQGLAHGDINQRPFLLRASGNQVGNLKVSTDLGEGQTKLSVTGDIFEARTGRMVQIISNERQGETEVGLLPFKEEIQKIVNVDLQDGTIEIDGGLLFDYMHDDNLRAEIYEPVSNVEIKKLKIILGGVGSVHSGININYGLNTKIDQVTIDGAEHIGIQMTRTYLFSIMNSYLLNSTSPLFDNFNSGYGIAVISSSCYGRIEKNFFDNCRHGVTGGNHAPHHISVSSNICTNCRVGYALGCHEPCMYWNFNGNTIQGCASGINTRGMHMTISDNFVKNITGVGISTGGTSGTNLPVAKEYVITNNRITNTNGRAIELRGHFGRIEGAIIEKNTCIKTLGIVIRNGENLLITNNLIDQTNNVEDTVYGIQLSSAEGITLLGNHLIGARTHGLFLAECIDVNISNNMFYVNKRLWNTDNAVIRAAVGSKISINNNHFQSLTRISVFTTNANDIIFVSNIISSSRSSNSNTNFSGASNLISKDNIETN</sequence>
<dbReference type="EMBL" id="MSTR01000007">
    <property type="protein sequence ID" value="ONN43053.1"/>
    <property type="molecule type" value="Genomic_DNA"/>
</dbReference>
<dbReference type="SMART" id="SM00710">
    <property type="entry name" value="PbH1"/>
    <property type="match status" value="10"/>
</dbReference>
<protein>
    <recommendedName>
        <fullName evidence="1">Right handed beta helix domain-containing protein</fullName>
    </recommendedName>
</protein>
<dbReference type="OrthoDB" id="2795933at2"/>
<dbReference type="InterPro" id="IPR006626">
    <property type="entry name" value="PbH1"/>
</dbReference>
<evidence type="ECO:0000313" key="2">
    <source>
        <dbReference type="EMBL" id="ONN43053.1"/>
    </source>
</evidence>
<feature type="domain" description="Right handed beta helix" evidence="1">
    <location>
        <begin position="343"/>
        <end position="492"/>
    </location>
</feature>
<proteinExistence type="predicted"/>
<evidence type="ECO:0000313" key="3">
    <source>
        <dbReference type="Proteomes" id="UP000189299"/>
    </source>
</evidence>